<accession>A0A4U6XM50</accession>
<evidence type="ECO:0000313" key="2">
    <source>
        <dbReference type="Proteomes" id="UP000310108"/>
    </source>
</evidence>
<dbReference type="EMBL" id="PJEX01000059">
    <property type="protein sequence ID" value="TKW56743.1"/>
    <property type="molecule type" value="Genomic_DNA"/>
</dbReference>
<dbReference type="Proteomes" id="UP000310108">
    <property type="component" value="Unassembled WGS sequence"/>
</dbReference>
<keyword evidence="2" id="KW-1185">Reference proteome</keyword>
<evidence type="ECO:0000313" key="1">
    <source>
        <dbReference type="EMBL" id="TKW56743.1"/>
    </source>
</evidence>
<name>A0A4U6XM50_9PEZI</name>
<reference evidence="1 2" key="1">
    <citation type="journal article" date="2019" name="PLoS ONE">
        <title>Comparative genome analysis indicates high evolutionary potential of pathogenicity genes in Colletotrichum tanaceti.</title>
        <authorList>
            <person name="Lelwala R.V."/>
            <person name="Korhonen P.K."/>
            <person name="Young N.D."/>
            <person name="Scott J.B."/>
            <person name="Ades P.A."/>
            <person name="Gasser R.B."/>
            <person name="Taylor P.W.J."/>
        </authorList>
    </citation>
    <scope>NUCLEOTIDE SEQUENCE [LARGE SCALE GENOMIC DNA]</scope>
    <source>
        <strain evidence="1">BRIP57314</strain>
    </source>
</reference>
<dbReference type="AlphaFoldDB" id="A0A4U6XM50"/>
<comment type="caution">
    <text evidence="1">The sequence shown here is derived from an EMBL/GenBank/DDBJ whole genome shotgun (WGS) entry which is preliminary data.</text>
</comment>
<gene>
    <name evidence="1" type="ORF">CTA1_12378</name>
</gene>
<sequence>METLSNPTLEQRLLDGKPPFIMQMKYNILMTTSSWKGARQHLAEERSLILQSAYCVGGGAGINQPNTKLLSRKAVAADAM</sequence>
<proteinExistence type="predicted"/>
<protein>
    <submittedName>
        <fullName evidence="1">Uncharacterized protein</fullName>
    </submittedName>
</protein>
<organism evidence="1 2">
    <name type="scientific">Colletotrichum tanaceti</name>
    <dbReference type="NCBI Taxonomy" id="1306861"/>
    <lineage>
        <taxon>Eukaryota</taxon>
        <taxon>Fungi</taxon>
        <taxon>Dikarya</taxon>
        <taxon>Ascomycota</taxon>
        <taxon>Pezizomycotina</taxon>
        <taxon>Sordariomycetes</taxon>
        <taxon>Hypocreomycetidae</taxon>
        <taxon>Glomerellales</taxon>
        <taxon>Glomerellaceae</taxon>
        <taxon>Colletotrichum</taxon>
        <taxon>Colletotrichum destructivum species complex</taxon>
    </lineage>
</organism>